<evidence type="ECO:0000256" key="1">
    <source>
        <dbReference type="ARBA" id="ARBA00023002"/>
    </source>
</evidence>
<name>A0A9Q9AG88_9PEZI</name>
<protein>
    <submittedName>
        <fullName evidence="3">Hydroxylase/desaturase AsaB</fullName>
    </submittedName>
</protein>
<dbReference type="PANTHER" id="PTHR34598">
    <property type="entry name" value="BLL6449 PROTEIN"/>
    <property type="match status" value="1"/>
</dbReference>
<accession>A0A9Q9AG88</accession>
<organism evidence="3 4">
    <name type="scientific">Septoria linicola</name>
    <dbReference type="NCBI Taxonomy" id="215465"/>
    <lineage>
        <taxon>Eukaryota</taxon>
        <taxon>Fungi</taxon>
        <taxon>Dikarya</taxon>
        <taxon>Ascomycota</taxon>
        <taxon>Pezizomycotina</taxon>
        <taxon>Dothideomycetes</taxon>
        <taxon>Dothideomycetidae</taxon>
        <taxon>Mycosphaerellales</taxon>
        <taxon>Mycosphaerellaceae</taxon>
        <taxon>Septoria</taxon>
    </lineage>
</organism>
<dbReference type="Proteomes" id="UP001056384">
    <property type="component" value="Chromosome 1"/>
</dbReference>
<evidence type="ECO:0000313" key="4">
    <source>
        <dbReference type="Proteomes" id="UP001056384"/>
    </source>
</evidence>
<dbReference type="NCBIfam" id="NF041278">
    <property type="entry name" value="CmcJ_NvfI_EfuI"/>
    <property type="match status" value="1"/>
</dbReference>
<proteinExistence type="inferred from homology"/>
<keyword evidence="4" id="KW-1185">Reference proteome</keyword>
<keyword evidence="1" id="KW-0560">Oxidoreductase</keyword>
<dbReference type="AlphaFoldDB" id="A0A9Q9AG88"/>
<dbReference type="OrthoDB" id="412788at2759"/>
<dbReference type="GO" id="GO:0016491">
    <property type="term" value="F:oxidoreductase activity"/>
    <property type="evidence" value="ECO:0007669"/>
    <property type="project" value="UniProtKB-KW"/>
</dbReference>
<evidence type="ECO:0000313" key="3">
    <source>
        <dbReference type="EMBL" id="USW47004.1"/>
    </source>
</evidence>
<dbReference type="EMBL" id="CP099418">
    <property type="protein sequence ID" value="USW47004.1"/>
    <property type="molecule type" value="Genomic_DNA"/>
</dbReference>
<dbReference type="PANTHER" id="PTHR34598:SF3">
    <property type="entry name" value="OXIDOREDUCTASE AN1597"/>
    <property type="match status" value="1"/>
</dbReference>
<dbReference type="InterPro" id="IPR044053">
    <property type="entry name" value="AsaB-like"/>
</dbReference>
<gene>
    <name evidence="3" type="ORF">Slin15195_G003230</name>
</gene>
<reference evidence="3" key="1">
    <citation type="submission" date="2022-06" db="EMBL/GenBank/DDBJ databases">
        <title>Complete genome sequences of two strains of the flax pathogen Septoria linicola.</title>
        <authorList>
            <person name="Lapalu N."/>
            <person name="Simon A."/>
            <person name="Demenou B."/>
            <person name="Paumier D."/>
            <person name="Guillot M.-P."/>
            <person name="Gout L."/>
            <person name="Valade R."/>
        </authorList>
    </citation>
    <scope>NUCLEOTIDE SEQUENCE</scope>
    <source>
        <strain evidence="3">SE15195</strain>
    </source>
</reference>
<evidence type="ECO:0000256" key="2">
    <source>
        <dbReference type="ARBA" id="ARBA00023604"/>
    </source>
</evidence>
<comment type="similarity">
    <text evidence="2">Belongs to the asaB hydroxylase/desaturase family.</text>
</comment>
<sequence>MPHAEEANITGALNFYSSDAWAADQPRKVYLGTVSDKLRKHEPHVVEINNIRATSNPFTLDQNGFQFVTSPASLAGSDFDNDELVKTVYYAEFENLMKSVTGASEVHTFGHMIRRNTTLDVRKEAEEVNAKDGPNAFIKRIHPATSCHVDQSYRGAVNALQYELPERAEELMKRRWCIINIWRPIKPVKRDALVVCDWKTVDAAKDLVEIDQVLPIPAQHSNYGGTAGQTKVAKPRDIPRWEIAFNPQQKWYFASDMKPEECFLIKCFDSSDDGVAKCCPHAAFSRAIDQGPPRESIEARCLVFWDT</sequence>